<organism evidence="1 2">
    <name type="scientific">Acidicapsa dinghuensis</name>
    <dbReference type="NCBI Taxonomy" id="2218256"/>
    <lineage>
        <taxon>Bacteria</taxon>
        <taxon>Pseudomonadati</taxon>
        <taxon>Acidobacteriota</taxon>
        <taxon>Terriglobia</taxon>
        <taxon>Terriglobales</taxon>
        <taxon>Acidobacteriaceae</taxon>
        <taxon>Acidicapsa</taxon>
    </lineage>
</organism>
<dbReference type="PANTHER" id="PTHR41913:SF1">
    <property type="entry name" value="DUF1684 DOMAIN-CONTAINING PROTEIN"/>
    <property type="match status" value="1"/>
</dbReference>
<protein>
    <submittedName>
        <fullName evidence="1">DUF1684 domain-containing protein</fullName>
    </submittedName>
</protein>
<dbReference type="Proteomes" id="UP001596091">
    <property type="component" value="Unassembled WGS sequence"/>
</dbReference>
<gene>
    <name evidence="1" type="ORF">ACFPT7_17115</name>
</gene>
<name>A0ABW1EJC5_9BACT</name>
<comment type="caution">
    <text evidence="1">The sequence shown here is derived from an EMBL/GenBank/DDBJ whole genome shotgun (WGS) entry which is preliminary data.</text>
</comment>
<dbReference type="PANTHER" id="PTHR41913">
    <property type="entry name" value="DUF1684 DOMAIN-CONTAINING PROTEIN"/>
    <property type="match status" value="1"/>
</dbReference>
<dbReference type="Pfam" id="PF07920">
    <property type="entry name" value="DUF1684"/>
    <property type="match status" value="1"/>
</dbReference>
<accession>A0ABW1EJC5</accession>
<dbReference type="EMBL" id="JBHSPH010000008">
    <property type="protein sequence ID" value="MFC5864029.1"/>
    <property type="molecule type" value="Genomic_DNA"/>
</dbReference>
<dbReference type="InterPro" id="IPR012467">
    <property type="entry name" value="DUF1684"/>
</dbReference>
<evidence type="ECO:0000313" key="2">
    <source>
        <dbReference type="Proteomes" id="UP001596091"/>
    </source>
</evidence>
<sequence>MTPIDSTTLPAPLQGRNLVKRLFSGLLTGLVCCGTIIAHAASATDSADLRADQQWRVDRAKNLSAPDGWLTLVGLEWLKPGANSLGGAADNTIRLKGHAPEHLGIIQVDGSQLKLLPPTGGFPKELTLDGAPAHESPLASDDGRPSSLATNNLHLVVLHRGERFALRIKDSDSPTRTNFRGLHWYPIEAKYRITAKWLPFNPPHTEQIPTVIGTVLNLQAPGLAEFTLNGKTVQVEPVLESPNSKELFFILRDATSHTTTYQASRFLYAEFPSNGLDKPGTIVLDFNRLQNPPCAYTPYATCPLPPYINRLAIAIPAGEERYTH</sequence>
<proteinExistence type="predicted"/>
<keyword evidence="2" id="KW-1185">Reference proteome</keyword>
<reference evidence="2" key="1">
    <citation type="journal article" date="2019" name="Int. J. Syst. Evol. Microbiol.">
        <title>The Global Catalogue of Microorganisms (GCM) 10K type strain sequencing project: providing services to taxonomists for standard genome sequencing and annotation.</title>
        <authorList>
            <consortium name="The Broad Institute Genomics Platform"/>
            <consortium name="The Broad Institute Genome Sequencing Center for Infectious Disease"/>
            <person name="Wu L."/>
            <person name="Ma J."/>
        </authorList>
    </citation>
    <scope>NUCLEOTIDE SEQUENCE [LARGE SCALE GENOMIC DNA]</scope>
    <source>
        <strain evidence="2">JCM 4087</strain>
    </source>
</reference>
<dbReference type="RefSeq" id="WP_263341061.1">
    <property type="nucleotide sequence ID" value="NZ_JAGSYH010000006.1"/>
</dbReference>
<evidence type="ECO:0000313" key="1">
    <source>
        <dbReference type="EMBL" id="MFC5864029.1"/>
    </source>
</evidence>